<gene>
    <name evidence="3" type="ORF">LX95_01914</name>
</gene>
<keyword evidence="4" id="KW-1185">Reference proteome</keyword>
<comment type="caution">
    <text evidence="3">The sequence shown here is derived from an EMBL/GenBank/DDBJ whole genome shotgun (WGS) entry which is preliminary data.</text>
</comment>
<evidence type="ECO:0000313" key="3">
    <source>
        <dbReference type="EMBL" id="PZW39557.1"/>
    </source>
</evidence>
<dbReference type="InterPro" id="IPR036249">
    <property type="entry name" value="Thioredoxin-like_sf"/>
</dbReference>
<evidence type="ECO:0000259" key="2">
    <source>
        <dbReference type="PROSITE" id="PS51352"/>
    </source>
</evidence>
<evidence type="ECO:0000256" key="1">
    <source>
        <dbReference type="SAM" id="SignalP"/>
    </source>
</evidence>
<protein>
    <submittedName>
        <fullName evidence="3">Thioredoxin-like protein</fullName>
    </submittedName>
</protein>
<dbReference type="Pfam" id="PF14595">
    <property type="entry name" value="Thioredoxin_9"/>
    <property type="match status" value="1"/>
</dbReference>
<dbReference type="Gene3D" id="3.40.30.10">
    <property type="entry name" value="Glutaredoxin"/>
    <property type="match status" value="1"/>
</dbReference>
<keyword evidence="1" id="KW-0732">Signal</keyword>
<evidence type="ECO:0000313" key="4">
    <source>
        <dbReference type="Proteomes" id="UP000249542"/>
    </source>
</evidence>
<dbReference type="PROSITE" id="PS51352">
    <property type="entry name" value="THIOREDOXIN_2"/>
    <property type="match status" value="1"/>
</dbReference>
<accession>A0A2W7IJM7</accession>
<sequence>MKVTFTFLVALLTLISCKAQEKTSTNTTTQNTVVSTSELTPQDNNYSGKITEEDFKSGNLKEWFTPGYEAYEPEEEIVEKINRNIDEYKIKVFMGIWCSDSRREIPKLYSLLDKIDYNQDQLEVIAVDRSKTTTQGYEKNYDIQFVPTIIFIDKNGKEINRFVEFPQETLEEDILNIVTDQPYKNSYAD</sequence>
<dbReference type="AlphaFoldDB" id="A0A2W7IJM7"/>
<dbReference type="RefSeq" id="WP_111541215.1">
    <property type="nucleotide sequence ID" value="NZ_QKYV01000005.1"/>
</dbReference>
<dbReference type="PROSITE" id="PS51257">
    <property type="entry name" value="PROKAR_LIPOPROTEIN"/>
    <property type="match status" value="1"/>
</dbReference>
<dbReference type="Proteomes" id="UP000249542">
    <property type="component" value="Unassembled WGS sequence"/>
</dbReference>
<dbReference type="InterPro" id="IPR013766">
    <property type="entry name" value="Thioredoxin_domain"/>
</dbReference>
<organism evidence="3 4">
    <name type="scientific">Mesonia algae</name>
    <dbReference type="NCBI Taxonomy" id="213248"/>
    <lineage>
        <taxon>Bacteria</taxon>
        <taxon>Pseudomonadati</taxon>
        <taxon>Bacteroidota</taxon>
        <taxon>Flavobacteriia</taxon>
        <taxon>Flavobacteriales</taxon>
        <taxon>Flavobacteriaceae</taxon>
        <taxon>Mesonia</taxon>
    </lineage>
</organism>
<dbReference type="EMBL" id="QKYV01000005">
    <property type="protein sequence ID" value="PZW39557.1"/>
    <property type="molecule type" value="Genomic_DNA"/>
</dbReference>
<dbReference type="SUPFAM" id="SSF52833">
    <property type="entry name" value="Thioredoxin-like"/>
    <property type="match status" value="1"/>
</dbReference>
<feature type="chain" id="PRO_5016111425" evidence="1">
    <location>
        <begin position="22"/>
        <end position="189"/>
    </location>
</feature>
<feature type="domain" description="Thioredoxin" evidence="2">
    <location>
        <begin position="28"/>
        <end position="183"/>
    </location>
</feature>
<proteinExistence type="predicted"/>
<reference evidence="3 4" key="1">
    <citation type="submission" date="2018-06" db="EMBL/GenBank/DDBJ databases">
        <title>Genomic Encyclopedia of Archaeal and Bacterial Type Strains, Phase II (KMG-II): from individual species to whole genera.</title>
        <authorList>
            <person name="Goeker M."/>
        </authorList>
    </citation>
    <scope>NUCLEOTIDE SEQUENCE [LARGE SCALE GENOMIC DNA]</scope>
    <source>
        <strain evidence="3 4">DSM 15361</strain>
    </source>
</reference>
<feature type="signal peptide" evidence="1">
    <location>
        <begin position="1"/>
        <end position="21"/>
    </location>
</feature>
<name>A0A2W7IJM7_9FLAO</name>